<reference evidence="1" key="2">
    <citation type="submission" date="2007-03" db="EMBL/GenBank/DDBJ databases">
        <authorList>
            <consortium name="The International Medicago Genome Annotation Group"/>
        </authorList>
    </citation>
    <scope>NUCLEOTIDE SEQUENCE</scope>
</reference>
<name>A2Q3N7_MEDTR</name>
<evidence type="ECO:0000313" key="1">
    <source>
        <dbReference type="EMBL" id="ABN08237.1"/>
    </source>
</evidence>
<dbReference type="EMBL" id="AC155886">
    <property type="protein sequence ID" value="ABN08237.1"/>
    <property type="molecule type" value="Genomic_DNA"/>
</dbReference>
<dbReference type="AlphaFoldDB" id="A2Q3N7"/>
<protein>
    <submittedName>
        <fullName evidence="1">Uncharacterized protein</fullName>
    </submittedName>
</protein>
<organism evidence="1">
    <name type="scientific">Medicago truncatula</name>
    <name type="common">Barrel medic</name>
    <name type="synonym">Medicago tribuloides</name>
    <dbReference type="NCBI Taxonomy" id="3880"/>
    <lineage>
        <taxon>Eukaryota</taxon>
        <taxon>Viridiplantae</taxon>
        <taxon>Streptophyta</taxon>
        <taxon>Embryophyta</taxon>
        <taxon>Tracheophyta</taxon>
        <taxon>Spermatophyta</taxon>
        <taxon>Magnoliopsida</taxon>
        <taxon>eudicotyledons</taxon>
        <taxon>Gunneridae</taxon>
        <taxon>Pentapetalae</taxon>
        <taxon>rosids</taxon>
        <taxon>fabids</taxon>
        <taxon>Fabales</taxon>
        <taxon>Fabaceae</taxon>
        <taxon>Papilionoideae</taxon>
        <taxon>50 kb inversion clade</taxon>
        <taxon>NPAAA clade</taxon>
        <taxon>Hologalegina</taxon>
        <taxon>IRL clade</taxon>
        <taxon>Trifolieae</taxon>
        <taxon>Medicago</taxon>
    </lineage>
</organism>
<accession>A2Q3N7</accession>
<gene>
    <name evidence="1" type="ORF">MtrDRAFT_AC155886g15v2</name>
</gene>
<reference evidence="1" key="1">
    <citation type="submission" date="2005-04" db="EMBL/GenBank/DDBJ databases">
        <authorList>
            <person name="Town C.D."/>
        </authorList>
    </citation>
    <scope>NUCLEOTIDE SEQUENCE</scope>
</reference>
<proteinExistence type="predicted"/>
<sequence>MKGSATAVRLERADNACCDLSQGLLICQKRRFSLQRQASARIPTYRRLHPQGCRRSLRSDKGCMLVLIRMFLDGGCDYGL</sequence>